<evidence type="ECO:0000313" key="2">
    <source>
        <dbReference type="EMBL" id="MBH8560711.1"/>
    </source>
</evidence>
<evidence type="ECO:0000313" key="3">
    <source>
        <dbReference type="Proteomes" id="UP000632766"/>
    </source>
</evidence>
<evidence type="ECO:0000259" key="1">
    <source>
        <dbReference type="Pfam" id="PF07883"/>
    </source>
</evidence>
<dbReference type="SUPFAM" id="SSF48613">
    <property type="entry name" value="Heme oxygenase-like"/>
    <property type="match status" value="1"/>
</dbReference>
<dbReference type="SMART" id="SM01236">
    <property type="entry name" value="Haem_oxygenase_2"/>
    <property type="match status" value="1"/>
</dbReference>
<sequence length="479" mass="55584">MQTKTRLSQETSTTLNITGYDFFKSCLVEYGKCDLFKDTEEWLLEDNPYRRTLRPHIFHHLDFSKPLTRNNLLTYNSLTANRTLLTVYESNFVFMPKHDFALKRQDFEKFYDPKLLTLGNIIRPWLERYIFSFLDTEISVTGNWNTAAVEEYFQEYIETVKNTENSQVMETIEGSKDPVHAAKTFLIQLAGDFLVESSAMSRNILGNYGSLQSELFKVVIDEYGYGVHQTKHSKLFEETLESVGLESTPHTYWQFYLTSSLMLNNYFNYICNDHSHFFRYLGAIFYAETTFIKFCELTAKTMRKIFGSTINNRYFTEHVHIDHHHSRMVLEKLIKPAISTYGEGIIPDIVRGFEEAKLISEIADQDFIDQVHWADNGLNYKALALPVYAKIQEGKINPKMQQFIEPRGELSVTHVHDGDELCYIESGVMKFVTGDDRYTILNAGEGTVIQHNRLHGAIIESEECVYNIYSIGDYQKCLS</sequence>
<dbReference type="Pfam" id="PF14518">
    <property type="entry name" value="Haem_oxygenas_2"/>
    <property type="match status" value="1"/>
</dbReference>
<feature type="domain" description="Cupin type-2" evidence="1">
    <location>
        <begin position="405"/>
        <end position="463"/>
    </location>
</feature>
<dbReference type="RefSeq" id="WP_198122770.1">
    <property type="nucleotide sequence ID" value="NZ_JAECZC010000001.1"/>
</dbReference>
<dbReference type="AlphaFoldDB" id="A0A8J7HJQ2"/>
<dbReference type="SUPFAM" id="SSF51182">
    <property type="entry name" value="RmlC-like cupins"/>
    <property type="match status" value="1"/>
</dbReference>
<dbReference type="InterPro" id="IPR016084">
    <property type="entry name" value="Haem_Oase-like_multi-hlx"/>
</dbReference>
<dbReference type="Proteomes" id="UP000632766">
    <property type="component" value="Unassembled WGS sequence"/>
</dbReference>
<reference evidence="2 3" key="1">
    <citation type="journal article" date="2021" name="Int. J. Syst. Evol. Microbiol.">
        <title>Amazonocrinis nigriterrae gen. nov., sp. nov., Atlanticothrix silvestris gen. nov., sp. nov. and Dendronalium phyllosphericum gen. nov., sp. nov., nostocacean cyanobacteria from Brazilian environments.</title>
        <authorList>
            <person name="Alvarenga D.O."/>
            <person name="Andreote A.P.D."/>
            <person name="Branco L.H.Z."/>
            <person name="Delbaje E."/>
            <person name="Cruz R.B."/>
            <person name="Varani A.M."/>
            <person name="Fiore M.F."/>
        </authorList>
    </citation>
    <scope>NUCLEOTIDE SEQUENCE [LARGE SCALE GENOMIC DNA]</scope>
    <source>
        <strain evidence="2 3">CENA67</strain>
    </source>
</reference>
<keyword evidence="3" id="KW-1185">Reference proteome</keyword>
<comment type="caution">
    <text evidence="2">The sequence shown here is derived from an EMBL/GenBank/DDBJ whole genome shotgun (WGS) entry which is preliminary data.</text>
</comment>
<dbReference type="InterPro" id="IPR011051">
    <property type="entry name" value="RmlC_Cupin_sf"/>
</dbReference>
<organism evidence="2 3">
    <name type="scientific">Amazonocrinis nigriterrae CENA67</name>
    <dbReference type="NCBI Taxonomy" id="2794033"/>
    <lineage>
        <taxon>Bacteria</taxon>
        <taxon>Bacillati</taxon>
        <taxon>Cyanobacteriota</taxon>
        <taxon>Cyanophyceae</taxon>
        <taxon>Nostocales</taxon>
        <taxon>Nostocaceae</taxon>
        <taxon>Amazonocrinis</taxon>
        <taxon>Amazonocrinis nigriterrae</taxon>
    </lineage>
</organism>
<dbReference type="EMBL" id="JAECZC010000001">
    <property type="protein sequence ID" value="MBH8560711.1"/>
    <property type="molecule type" value="Genomic_DNA"/>
</dbReference>
<dbReference type="InterPro" id="IPR013096">
    <property type="entry name" value="Cupin_2"/>
</dbReference>
<gene>
    <name evidence="2" type="ORF">I8748_00550</name>
</gene>
<dbReference type="InterPro" id="IPR014710">
    <property type="entry name" value="RmlC-like_jellyroll"/>
</dbReference>
<dbReference type="Gene3D" id="1.20.910.10">
    <property type="entry name" value="Heme oxygenase-like"/>
    <property type="match status" value="1"/>
</dbReference>
<dbReference type="Pfam" id="PF07883">
    <property type="entry name" value="Cupin_2"/>
    <property type="match status" value="1"/>
</dbReference>
<name>A0A8J7HJQ2_9NOST</name>
<protein>
    <submittedName>
        <fullName evidence="2">Iron-containing redox enzyme family protein</fullName>
    </submittedName>
</protein>
<proteinExistence type="predicted"/>
<dbReference type="Gene3D" id="2.60.120.10">
    <property type="entry name" value="Jelly Rolls"/>
    <property type="match status" value="1"/>
</dbReference>
<dbReference type="CDD" id="cd07002">
    <property type="entry name" value="cupin_SznF-like_C"/>
    <property type="match status" value="1"/>
</dbReference>
<accession>A0A8J7HJQ2</accession>